<dbReference type="RefSeq" id="WP_124750418.1">
    <property type="nucleotide sequence ID" value="NZ_RQYS01000003.1"/>
</dbReference>
<protein>
    <submittedName>
        <fullName evidence="1">Uncharacterized protein</fullName>
    </submittedName>
</protein>
<accession>A0A3P1XVU4</accession>
<gene>
    <name evidence="1" type="ORF">EII40_01020</name>
</gene>
<comment type="caution">
    <text evidence="1">The sequence shown here is derived from an EMBL/GenBank/DDBJ whole genome shotgun (WGS) entry which is preliminary data.</text>
</comment>
<dbReference type="OrthoDB" id="9878760at2"/>
<dbReference type="Proteomes" id="UP000278609">
    <property type="component" value="Unassembled WGS sequence"/>
</dbReference>
<dbReference type="EMBL" id="RQYS01000003">
    <property type="protein sequence ID" value="RRD62952.1"/>
    <property type="molecule type" value="Genomic_DNA"/>
</dbReference>
<evidence type="ECO:0000313" key="2">
    <source>
        <dbReference type="Proteomes" id="UP000278609"/>
    </source>
</evidence>
<dbReference type="AlphaFoldDB" id="A0A3P1XVU4"/>
<reference evidence="1 2" key="1">
    <citation type="submission" date="2018-11" db="EMBL/GenBank/DDBJ databases">
        <title>Genomes From Bacteria Associated with the Canine Oral Cavity: a Test Case for Automated Genome-Based Taxonomic Assignment.</title>
        <authorList>
            <person name="Coil D.A."/>
            <person name="Jospin G."/>
            <person name="Darling A.E."/>
            <person name="Wallis C."/>
            <person name="Davis I.J."/>
            <person name="Harris S."/>
            <person name="Eisen J.A."/>
            <person name="Holcombe L.J."/>
            <person name="O'Flynn C."/>
        </authorList>
    </citation>
    <scope>NUCLEOTIDE SEQUENCE [LARGE SCALE GENOMIC DNA]</scope>
    <source>
        <strain evidence="1 2">OH2617_COT-023</strain>
    </source>
</reference>
<proteinExistence type="predicted"/>
<sequence>MTERRRTKYDTTFFERYARQSLIDLVDDRFEALKNYDRPDLQDEARSIGIEVTRAIREDRDVAHALINEIAGRPVMKVSEEDWMDMTKYGYGYGIDDTIIGRMEYEYWAAALPLQRIIRSKVRKVADGFYGHFRKFGLYIFSKENLTDDTVFSTMEYTRQLQEGNALKYDVMYISQIHELFVCDLTQASFDEIPISRAQCRRFYNEALRPEGDITKHENH</sequence>
<evidence type="ECO:0000313" key="1">
    <source>
        <dbReference type="EMBL" id="RRD62952.1"/>
    </source>
</evidence>
<name>A0A3P1XVU4_TANFO</name>
<organism evidence="1 2">
    <name type="scientific">Tannerella forsythia</name>
    <name type="common">Bacteroides forsythus</name>
    <dbReference type="NCBI Taxonomy" id="28112"/>
    <lineage>
        <taxon>Bacteria</taxon>
        <taxon>Pseudomonadati</taxon>
        <taxon>Bacteroidota</taxon>
        <taxon>Bacteroidia</taxon>
        <taxon>Bacteroidales</taxon>
        <taxon>Tannerellaceae</taxon>
        <taxon>Tannerella</taxon>
    </lineage>
</organism>